<dbReference type="Proteomes" id="UP001162164">
    <property type="component" value="Unassembled WGS sequence"/>
</dbReference>
<reference evidence="1" key="1">
    <citation type="journal article" date="2023" name="Insect Mol. Biol.">
        <title>Genome sequencing provides insights into the evolution of gene families encoding plant cell wall-degrading enzymes in longhorned beetles.</title>
        <authorList>
            <person name="Shin N.R."/>
            <person name="Okamura Y."/>
            <person name="Kirsch R."/>
            <person name="Pauchet Y."/>
        </authorList>
    </citation>
    <scope>NUCLEOTIDE SEQUENCE</scope>
    <source>
        <strain evidence="1">MMC_N1</strain>
    </source>
</reference>
<proteinExistence type="predicted"/>
<protein>
    <submittedName>
        <fullName evidence="1">Uncharacterized protein</fullName>
    </submittedName>
</protein>
<dbReference type="EMBL" id="JAPWTJ010001290">
    <property type="protein sequence ID" value="KAJ8972864.1"/>
    <property type="molecule type" value="Genomic_DNA"/>
</dbReference>
<keyword evidence="2" id="KW-1185">Reference proteome</keyword>
<dbReference type="Pfam" id="PF15932">
    <property type="entry name" value="DUF4748"/>
    <property type="match status" value="1"/>
</dbReference>
<organism evidence="1 2">
    <name type="scientific">Molorchus minor</name>
    <dbReference type="NCBI Taxonomy" id="1323400"/>
    <lineage>
        <taxon>Eukaryota</taxon>
        <taxon>Metazoa</taxon>
        <taxon>Ecdysozoa</taxon>
        <taxon>Arthropoda</taxon>
        <taxon>Hexapoda</taxon>
        <taxon>Insecta</taxon>
        <taxon>Pterygota</taxon>
        <taxon>Neoptera</taxon>
        <taxon>Endopterygota</taxon>
        <taxon>Coleoptera</taxon>
        <taxon>Polyphaga</taxon>
        <taxon>Cucujiformia</taxon>
        <taxon>Chrysomeloidea</taxon>
        <taxon>Cerambycidae</taxon>
        <taxon>Lamiinae</taxon>
        <taxon>Monochamini</taxon>
        <taxon>Molorchus</taxon>
    </lineage>
</organism>
<dbReference type="InterPro" id="IPR031833">
    <property type="entry name" value="DUF4748"/>
</dbReference>
<gene>
    <name evidence="1" type="ORF">NQ317_013606</name>
</gene>
<evidence type="ECO:0000313" key="2">
    <source>
        <dbReference type="Proteomes" id="UP001162164"/>
    </source>
</evidence>
<evidence type="ECO:0000313" key="1">
    <source>
        <dbReference type="EMBL" id="KAJ8972864.1"/>
    </source>
</evidence>
<sequence length="85" mass="10038">MSNGKHRYFKNFDVRCPPLSETHRQIKLFVMSKKSVIVVGGVYSFYLVKKGVEKQRYEHMKIRERMKTSNTGEYEPSTRKFSSSL</sequence>
<accession>A0ABQ9J5G0</accession>
<comment type="caution">
    <text evidence="1">The sequence shown here is derived from an EMBL/GenBank/DDBJ whole genome shotgun (WGS) entry which is preliminary data.</text>
</comment>
<name>A0ABQ9J5G0_9CUCU</name>